<feature type="compositionally biased region" description="Polar residues" evidence="1">
    <location>
        <begin position="352"/>
        <end position="362"/>
    </location>
</feature>
<keyword evidence="3" id="KW-0732">Signal</keyword>
<dbReference type="EMBL" id="LNIX01000054">
    <property type="protein sequence ID" value="OXA37626.1"/>
    <property type="molecule type" value="Genomic_DNA"/>
</dbReference>
<keyword evidence="5" id="KW-1185">Reference proteome</keyword>
<feature type="transmembrane region" description="Helical" evidence="2">
    <location>
        <begin position="137"/>
        <end position="164"/>
    </location>
</feature>
<organism evidence="4 5">
    <name type="scientific">Folsomia candida</name>
    <name type="common">Springtail</name>
    <dbReference type="NCBI Taxonomy" id="158441"/>
    <lineage>
        <taxon>Eukaryota</taxon>
        <taxon>Metazoa</taxon>
        <taxon>Ecdysozoa</taxon>
        <taxon>Arthropoda</taxon>
        <taxon>Hexapoda</taxon>
        <taxon>Collembola</taxon>
        <taxon>Entomobryomorpha</taxon>
        <taxon>Isotomoidea</taxon>
        <taxon>Isotomidae</taxon>
        <taxon>Proisotominae</taxon>
        <taxon>Folsomia</taxon>
    </lineage>
</organism>
<gene>
    <name evidence="4" type="ORF">Fcan01_27593</name>
</gene>
<proteinExistence type="predicted"/>
<dbReference type="Proteomes" id="UP000198287">
    <property type="component" value="Unassembled WGS sequence"/>
</dbReference>
<feature type="region of interest" description="Disordered" evidence="1">
    <location>
        <begin position="341"/>
        <end position="362"/>
    </location>
</feature>
<keyword evidence="2" id="KW-0472">Membrane</keyword>
<feature type="compositionally biased region" description="Low complexity" evidence="1">
    <location>
        <begin position="254"/>
        <end position="266"/>
    </location>
</feature>
<evidence type="ECO:0000256" key="1">
    <source>
        <dbReference type="SAM" id="MobiDB-lite"/>
    </source>
</evidence>
<comment type="caution">
    <text evidence="4">The sequence shown here is derived from an EMBL/GenBank/DDBJ whole genome shotgun (WGS) entry which is preliminary data.</text>
</comment>
<protein>
    <submittedName>
        <fullName evidence="4">Uncharacterized protein</fullName>
    </submittedName>
</protein>
<keyword evidence="2" id="KW-1133">Transmembrane helix</keyword>
<reference evidence="4 5" key="1">
    <citation type="submission" date="2015-12" db="EMBL/GenBank/DDBJ databases">
        <title>The genome of Folsomia candida.</title>
        <authorList>
            <person name="Faddeeva A."/>
            <person name="Derks M.F."/>
            <person name="Anvar Y."/>
            <person name="Smit S."/>
            <person name="Van Straalen N."/>
            <person name="Roelofs D."/>
        </authorList>
    </citation>
    <scope>NUCLEOTIDE SEQUENCE [LARGE SCALE GENOMIC DNA]</scope>
    <source>
        <strain evidence="4 5">VU population</strain>
        <tissue evidence="4">Whole body</tissue>
    </source>
</reference>
<keyword evidence="2" id="KW-0812">Transmembrane</keyword>
<sequence>MSTYVIILLVGLIGPSSPCLSGLNKPISQILHESLLNLDPNQDTSEFRRIINLDEPLFYGQSTKELLSLCTEYLQPIETDMRFGSKREIISGCHHQPDPGHPNSTNTNRNMSNIELFLLKEAQGKFRKQLASVHNKYVASLYCVLFLIPFLMAVYLTVVGHFAIGRDFPILNKIWTIKEVAHADMREGVKYNLFTWMKFRVLPGTHPDLKPSKLKRHAAQAAKEAAKAKAKSQGQGEAKPRHSFKPAPPKKSVDTSSSSYGASTTAGDSYQSIRWCKYNKTDELLDPKKISITSDSTKFKFRDRLNMSKFIDELDAGDKKGTTKSGWDFVTDRKNLGERAESKVGKAMTRPSVANSLENNDY</sequence>
<evidence type="ECO:0000313" key="4">
    <source>
        <dbReference type="EMBL" id="OXA37626.1"/>
    </source>
</evidence>
<evidence type="ECO:0000256" key="2">
    <source>
        <dbReference type="SAM" id="Phobius"/>
    </source>
</evidence>
<feature type="region of interest" description="Disordered" evidence="1">
    <location>
        <begin position="208"/>
        <end position="266"/>
    </location>
</feature>
<feature type="chain" id="PRO_5013144222" evidence="3">
    <location>
        <begin position="19"/>
        <end position="362"/>
    </location>
</feature>
<evidence type="ECO:0000313" key="5">
    <source>
        <dbReference type="Proteomes" id="UP000198287"/>
    </source>
</evidence>
<feature type="signal peptide" evidence="3">
    <location>
        <begin position="1"/>
        <end position="18"/>
    </location>
</feature>
<accession>A0A226D011</accession>
<name>A0A226D011_FOLCA</name>
<dbReference type="AlphaFoldDB" id="A0A226D011"/>
<evidence type="ECO:0000256" key="3">
    <source>
        <dbReference type="SAM" id="SignalP"/>
    </source>
</evidence>